<sequence>MNKISESVGESFDSLLRQSPHNRPAPLKSLEGMYSDSEAWKSHKKEKETIVLP</sequence>
<proteinExistence type="predicted"/>
<accession>A0A3N6SSQ4</accession>
<dbReference type="EMBL" id="QGKW02001988">
    <property type="protein sequence ID" value="KAF2554012.1"/>
    <property type="molecule type" value="Genomic_DNA"/>
</dbReference>
<name>A0A3N6SSQ4_BRACR</name>
<gene>
    <name evidence="2" type="ORF">F2Q68_00036800</name>
</gene>
<evidence type="ECO:0000256" key="1">
    <source>
        <dbReference type="SAM" id="MobiDB-lite"/>
    </source>
</evidence>
<reference evidence="2" key="1">
    <citation type="submission" date="2019-12" db="EMBL/GenBank/DDBJ databases">
        <title>Genome sequencing and annotation of Brassica cretica.</title>
        <authorList>
            <person name="Studholme D.J."/>
            <person name="Sarris P.F."/>
        </authorList>
    </citation>
    <scope>NUCLEOTIDE SEQUENCE</scope>
    <source>
        <strain evidence="2">PFS-001/15</strain>
        <tissue evidence="2">Leaf</tissue>
    </source>
</reference>
<organism evidence="2 3">
    <name type="scientific">Brassica cretica</name>
    <name type="common">Mustard</name>
    <dbReference type="NCBI Taxonomy" id="69181"/>
    <lineage>
        <taxon>Eukaryota</taxon>
        <taxon>Viridiplantae</taxon>
        <taxon>Streptophyta</taxon>
        <taxon>Embryophyta</taxon>
        <taxon>Tracheophyta</taxon>
        <taxon>Spermatophyta</taxon>
        <taxon>Magnoliopsida</taxon>
        <taxon>eudicotyledons</taxon>
        <taxon>Gunneridae</taxon>
        <taxon>Pentapetalae</taxon>
        <taxon>rosids</taxon>
        <taxon>malvids</taxon>
        <taxon>Brassicales</taxon>
        <taxon>Brassicaceae</taxon>
        <taxon>Brassiceae</taxon>
        <taxon>Brassica</taxon>
    </lineage>
</organism>
<evidence type="ECO:0000313" key="3">
    <source>
        <dbReference type="Proteomes" id="UP000712281"/>
    </source>
</evidence>
<dbReference type="Proteomes" id="UP000712281">
    <property type="component" value="Unassembled WGS sequence"/>
</dbReference>
<comment type="caution">
    <text evidence="2">The sequence shown here is derived from an EMBL/GenBank/DDBJ whole genome shotgun (WGS) entry which is preliminary data.</text>
</comment>
<protein>
    <submittedName>
        <fullName evidence="2">Uncharacterized protein</fullName>
    </submittedName>
</protein>
<feature type="region of interest" description="Disordered" evidence="1">
    <location>
        <begin position="1"/>
        <end position="30"/>
    </location>
</feature>
<evidence type="ECO:0000313" key="2">
    <source>
        <dbReference type="EMBL" id="KAF2554012.1"/>
    </source>
</evidence>
<dbReference type="AlphaFoldDB" id="A0A3N6SSQ4"/>